<evidence type="ECO:0000313" key="1">
    <source>
        <dbReference type="EMBL" id="EGO00221.1"/>
    </source>
</evidence>
<keyword evidence="2" id="KW-1185">Reference proteome</keyword>
<protein>
    <submittedName>
        <fullName evidence="1">Uncharacterized protein</fullName>
    </submittedName>
</protein>
<dbReference type="InParanoid" id="F8PVT7"/>
<gene>
    <name evidence="1" type="ORF">SERLA73DRAFT_52311</name>
</gene>
<dbReference type="EMBL" id="GL945479">
    <property type="protein sequence ID" value="EGO00221.1"/>
    <property type="molecule type" value="Genomic_DNA"/>
</dbReference>
<sequence length="91" mass="10493">YYQVSTFGWDTIQRFMTNLSEMKRTTAHNFDDLLQCALPVLYGLLTEPHNTSILKLIFCIAHWHVLAKLCMHTDNTLKILEKVAVSLGKQL</sequence>
<organism evidence="2">
    <name type="scientific">Serpula lacrymans var. lacrymans (strain S7.3)</name>
    <name type="common">Dry rot fungus</name>
    <dbReference type="NCBI Taxonomy" id="936435"/>
    <lineage>
        <taxon>Eukaryota</taxon>
        <taxon>Fungi</taxon>
        <taxon>Dikarya</taxon>
        <taxon>Basidiomycota</taxon>
        <taxon>Agaricomycotina</taxon>
        <taxon>Agaricomycetes</taxon>
        <taxon>Agaricomycetidae</taxon>
        <taxon>Boletales</taxon>
        <taxon>Coniophorineae</taxon>
        <taxon>Serpulaceae</taxon>
        <taxon>Serpula</taxon>
    </lineage>
</organism>
<dbReference type="STRING" id="936435.F8PVT7"/>
<dbReference type="HOGENOM" id="CLU_173717_0_0_1"/>
<name>F8PVT7_SERL3</name>
<dbReference type="Proteomes" id="UP000008063">
    <property type="component" value="Unassembled WGS sequence"/>
</dbReference>
<dbReference type="OMA" id="CTILAFE"/>
<feature type="non-terminal residue" evidence="1">
    <location>
        <position position="1"/>
    </location>
</feature>
<dbReference type="OrthoDB" id="3269417at2759"/>
<proteinExistence type="predicted"/>
<accession>F8PVT7</accession>
<reference evidence="2" key="1">
    <citation type="journal article" date="2011" name="Science">
        <title>The plant cell wall-decomposing machinery underlies the functional diversity of forest fungi.</title>
        <authorList>
            <person name="Eastwood D.C."/>
            <person name="Floudas D."/>
            <person name="Binder M."/>
            <person name="Majcherczyk A."/>
            <person name="Schneider P."/>
            <person name="Aerts A."/>
            <person name="Asiegbu F.O."/>
            <person name="Baker S.E."/>
            <person name="Barry K."/>
            <person name="Bendiksby M."/>
            <person name="Blumentritt M."/>
            <person name="Coutinho P.M."/>
            <person name="Cullen D."/>
            <person name="de Vries R.P."/>
            <person name="Gathman A."/>
            <person name="Goodell B."/>
            <person name="Henrissat B."/>
            <person name="Ihrmark K."/>
            <person name="Kauserud H."/>
            <person name="Kohler A."/>
            <person name="LaButti K."/>
            <person name="Lapidus A."/>
            <person name="Lavin J.L."/>
            <person name="Lee Y.-H."/>
            <person name="Lindquist E."/>
            <person name="Lilly W."/>
            <person name="Lucas S."/>
            <person name="Morin E."/>
            <person name="Murat C."/>
            <person name="Oguiza J.A."/>
            <person name="Park J."/>
            <person name="Pisabarro A.G."/>
            <person name="Riley R."/>
            <person name="Rosling A."/>
            <person name="Salamov A."/>
            <person name="Schmidt O."/>
            <person name="Schmutz J."/>
            <person name="Skrede I."/>
            <person name="Stenlid J."/>
            <person name="Wiebenga A."/>
            <person name="Xie X."/>
            <person name="Kuees U."/>
            <person name="Hibbett D.S."/>
            <person name="Hoffmeister D."/>
            <person name="Hoegberg N."/>
            <person name="Martin F."/>
            <person name="Grigoriev I.V."/>
            <person name="Watkinson S.C."/>
        </authorList>
    </citation>
    <scope>NUCLEOTIDE SEQUENCE [LARGE SCALE GENOMIC DNA]</scope>
    <source>
        <strain evidence="2">strain S7.3</strain>
    </source>
</reference>
<dbReference type="AlphaFoldDB" id="F8PVT7"/>
<evidence type="ECO:0000313" key="2">
    <source>
        <dbReference type="Proteomes" id="UP000008063"/>
    </source>
</evidence>